<dbReference type="Gene3D" id="3.40.50.2000">
    <property type="entry name" value="Glycogen Phosphorylase B"/>
    <property type="match status" value="2"/>
</dbReference>
<name>A0ABM9PD37_9FLAO</name>
<accession>A0ABM9PD37</accession>
<dbReference type="InterPro" id="IPR028098">
    <property type="entry name" value="Glyco_trans_4-like_N"/>
</dbReference>
<sequence length="368" mass="42304">MRVLQIINSLNTGGAEKLLLETIPLYVERGIKMDILLLWDNNCMFTEKLKALDCCKVYVINENKSARSIYNPLNIFKIAKIIKNYDLAHVHLFPAQYFTVFANIFTGSKCKLIFTEHNTSNRRINNKIFKSIEKYIYSKYVKLVCISDEIKNIYQEYLSFKEDKIAMINNGVYLEGIYNAVPLKKNQLNTSLKEEDVVIVQVSAFRPQKDQKTLIKAIKELDDKYKLLLVGGGTTMDEHISLVKELKLEERVYFLGQRDDVNRILKSADLVVLSSFYEGLSLASIEGLASGNPFIASDVPGLREIVKNYGVLFERGNVQELVDKISELTENQDLNKRVTTSCQERAKHFDIKLMLDKHINLYQKVYEG</sequence>
<proteinExistence type="predicted"/>
<organism evidence="3 4">
    <name type="scientific">Tenacibaculum polynesiense</name>
    <dbReference type="NCBI Taxonomy" id="3137857"/>
    <lineage>
        <taxon>Bacteria</taxon>
        <taxon>Pseudomonadati</taxon>
        <taxon>Bacteroidota</taxon>
        <taxon>Flavobacteriia</taxon>
        <taxon>Flavobacteriales</taxon>
        <taxon>Flavobacteriaceae</taxon>
        <taxon>Tenacibaculum</taxon>
    </lineage>
</organism>
<keyword evidence="4" id="KW-1185">Reference proteome</keyword>
<dbReference type="RefSeq" id="WP_348717651.1">
    <property type="nucleotide sequence ID" value="NZ_CAXJIO010000013.1"/>
</dbReference>
<dbReference type="Proteomes" id="UP001497527">
    <property type="component" value="Unassembled WGS sequence"/>
</dbReference>
<evidence type="ECO:0000259" key="2">
    <source>
        <dbReference type="Pfam" id="PF13439"/>
    </source>
</evidence>
<dbReference type="Pfam" id="PF00534">
    <property type="entry name" value="Glycos_transf_1"/>
    <property type="match status" value="1"/>
</dbReference>
<reference evidence="3 4" key="1">
    <citation type="submission" date="2024-05" db="EMBL/GenBank/DDBJ databases">
        <authorList>
            <person name="Duchaud E."/>
        </authorList>
    </citation>
    <scope>NUCLEOTIDE SEQUENCE [LARGE SCALE GENOMIC DNA]</scope>
    <source>
        <strain evidence="3">Ena-SAMPLE-TAB-13-05-2024-13:56:06:370-140308</strain>
    </source>
</reference>
<gene>
    <name evidence="3" type="ORF">T190423A01A_40036</name>
</gene>
<feature type="domain" description="Glycosyl transferase family 1" evidence="1">
    <location>
        <begin position="191"/>
        <end position="339"/>
    </location>
</feature>
<protein>
    <submittedName>
        <fullName evidence="3">Glycosyl transferase</fullName>
    </submittedName>
</protein>
<dbReference type="PANTHER" id="PTHR12526">
    <property type="entry name" value="GLYCOSYLTRANSFERASE"/>
    <property type="match status" value="1"/>
</dbReference>
<evidence type="ECO:0000313" key="4">
    <source>
        <dbReference type="Proteomes" id="UP001497527"/>
    </source>
</evidence>
<feature type="domain" description="Glycosyltransferase subfamily 4-like N-terminal" evidence="2">
    <location>
        <begin position="13"/>
        <end position="174"/>
    </location>
</feature>
<dbReference type="GO" id="GO:0016740">
    <property type="term" value="F:transferase activity"/>
    <property type="evidence" value="ECO:0007669"/>
    <property type="project" value="UniProtKB-KW"/>
</dbReference>
<evidence type="ECO:0000259" key="1">
    <source>
        <dbReference type="Pfam" id="PF00534"/>
    </source>
</evidence>
<evidence type="ECO:0000313" key="3">
    <source>
        <dbReference type="EMBL" id="CAL2103443.1"/>
    </source>
</evidence>
<dbReference type="PANTHER" id="PTHR12526:SF630">
    <property type="entry name" value="GLYCOSYLTRANSFERASE"/>
    <property type="match status" value="1"/>
</dbReference>
<dbReference type="SUPFAM" id="SSF53756">
    <property type="entry name" value="UDP-Glycosyltransferase/glycogen phosphorylase"/>
    <property type="match status" value="1"/>
</dbReference>
<dbReference type="EMBL" id="CAXJIO010000013">
    <property type="protein sequence ID" value="CAL2103443.1"/>
    <property type="molecule type" value="Genomic_DNA"/>
</dbReference>
<dbReference type="Pfam" id="PF13439">
    <property type="entry name" value="Glyco_transf_4"/>
    <property type="match status" value="1"/>
</dbReference>
<keyword evidence="3" id="KW-0808">Transferase</keyword>
<comment type="caution">
    <text evidence="3">The sequence shown here is derived from an EMBL/GenBank/DDBJ whole genome shotgun (WGS) entry which is preliminary data.</text>
</comment>
<dbReference type="InterPro" id="IPR001296">
    <property type="entry name" value="Glyco_trans_1"/>
</dbReference>